<comment type="caution">
    <text evidence="3">The sequence shown here is derived from an EMBL/GenBank/DDBJ whole genome shotgun (WGS) entry which is preliminary data.</text>
</comment>
<name>A0A2M7IPD7_9BACT</name>
<organism evidence="3 4">
    <name type="scientific">Candidatus Kaiserbacteria bacterium CG_4_8_14_3_um_filter_38_9</name>
    <dbReference type="NCBI Taxonomy" id="1974599"/>
    <lineage>
        <taxon>Bacteria</taxon>
        <taxon>Candidatus Kaiseribacteriota</taxon>
    </lineage>
</organism>
<sequence length="380" mass="43070">MTLQPRKKVLYLITKSNWGGAQRYVYDLATNLNQEKFEPVVALGGDGILVEMLQNAGIRVIRIDSLGRDISIKKELAFARELRQILRNERPDIFHVNSSKAGGIGAFLGQLERIPRVIFTAHGWAFNEDRPWWQRLIIKFLHWVTVILSDRTIAVSNAIVKQMNWPGALRKMKIINPGRTIGVMYERREAREKIIDFFPRLTPYRNDIWLVTIAELHPIKRHHITISAIAELIKTEPTLRLILIGEGQERQEIEQQIIELNLSNHVFLLGNIVEAARFLKAFDMFVLASKSESYGYVLHEAGLAGLPVVATDVGGIPDIITNNQSGLLVPPNNVSAMTKAVKKLIDNSDLAKSLATNLVDKMSTRTIEKMTRVTEDLYKH</sequence>
<evidence type="ECO:0000259" key="2">
    <source>
        <dbReference type="Pfam" id="PF13439"/>
    </source>
</evidence>
<dbReference type="InterPro" id="IPR028098">
    <property type="entry name" value="Glyco_trans_4-like_N"/>
</dbReference>
<evidence type="ECO:0000313" key="3">
    <source>
        <dbReference type="EMBL" id="PIW97084.1"/>
    </source>
</evidence>
<reference evidence="4" key="1">
    <citation type="submission" date="2017-09" db="EMBL/GenBank/DDBJ databases">
        <title>Depth-based differentiation of microbial function through sediment-hosted aquifers and enrichment of novel symbionts in the deep terrestrial subsurface.</title>
        <authorList>
            <person name="Probst A.J."/>
            <person name="Ladd B."/>
            <person name="Jarett J.K."/>
            <person name="Geller-Mcgrath D.E."/>
            <person name="Sieber C.M.K."/>
            <person name="Emerson J.B."/>
            <person name="Anantharaman K."/>
            <person name="Thomas B.C."/>
            <person name="Malmstrom R."/>
            <person name="Stieglmeier M."/>
            <person name="Klingl A."/>
            <person name="Woyke T."/>
            <person name="Ryan C.M."/>
            <person name="Banfield J.F."/>
        </authorList>
    </citation>
    <scope>NUCLEOTIDE SEQUENCE [LARGE SCALE GENOMIC DNA]</scope>
</reference>
<gene>
    <name evidence="3" type="ORF">COZ82_01480</name>
</gene>
<dbReference type="GO" id="GO:0016757">
    <property type="term" value="F:glycosyltransferase activity"/>
    <property type="evidence" value="ECO:0007669"/>
    <property type="project" value="InterPro"/>
</dbReference>
<dbReference type="Gene3D" id="3.40.50.2000">
    <property type="entry name" value="Glycogen Phosphorylase B"/>
    <property type="match status" value="2"/>
</dbReference>
<dbReference type="SUPFAM" id="SSF53756">
    <property type="entry name" value="UDP-Glycosyltransferase/glycogen phosphorylase"/>
    <property type="match status" value="1"/>
</dbReference>
<evidence type="ECO:0000313" key="4">
    <source>
        <dbReference type="Proteomes" id="UP000230837"/>
    </source>
</evidence>
<dbReference type="PANTHER" id="PTHR12526">
    <property type="entry name" value="GLYCOSYLTRANSFERASE"/>
    <property type="match status" value="1"/>
</dbReference>
<feature type="domain" description="Glycosyl transferase family 1" evidence="1">
    <location>
        <begin position="203"/>
        <end position="357"/>
    </location>
</feature>
<dbReference type="Pfam" id="PF13439">
    <property type="entry name" value="Glyco_transf_4"/>
    <property type="match status" value="1"/>
</dbReference>
<dbReference type="AlphaFoldDB" id="A0A2M7IPD7"/>
<proteinExistence type="predicted"/>
<dbReference type="PANTHER" id="PTHR12526:SF630">
    <property type="entry name" value="GLYCOSYLTRANSFERASE"/>
    <property type="match status" value="1"/>
</dbReference>
<dbReference type="InterPro" id="IPR001296">
    <property type="entry name" value="Glyco_trans_1"/>
</dbReference>
<protein>
    <recommendedName>
        <fullName evidence="5">Glycosyltransferase family 1 protein</fullName>
    </recommendedName>
</protein>
<dbReference type="Proteomes" id="UP000230837">
    <property type="component" value="Unassembled WGS sequence"/>
</dbReference>
<feature type="domain" description="Glycosyltransferase subfamily 4-like N-terminal" evidence="2">
    <location>
        <begin position="18"/>
        <end position="165"/>
    </location>
</feature>
<dbReference type="EMBL" id="PFHR01000082">
    <property type="protein sequence ID" value="PIW97084.1"/>
    <property type="molecule type" value="Genomic_DNA"/>
</dbReference>
<dbReference type="Pfam" id="PF00534">
    <property type="entry name" value="Glycos_transf_1"/>
    <property type="match status" value="1"/>
</dbReference>
<accession>A0A2M7IPD7</accession>
<evidence type="ECO:0008006" key="5">
    <source>
        <dbReference type="Google" id="ProtNLM"/>
    </source>
</evidence>
<evidence type="ECO:0000259" key="1">
    <source>
        <dbReference type="Pfam" id="PF00534"/>
    </source>
</evidence>